<gene>
    <name evidence="2" type="primary">Hypp5789</name>
    <name evidence="2" type="ORF">BLAG_LOCUS3630</name>
</gene>
<name>A0A8J9W7F5_BRALA</name>
<evidence type="ECO:0000313" key="2">
    <source>
        <dbReference type="EMBL" id="CAH1239281.1"/>
    </source>
</evidence>
<evidence type="ECO:0000313" key="3">
    <source>
        <dbReference type="Proteomes" id="UP000838412"/>
    </source>
</evidence>
<sequence>MNDSTAPTDSRIPDTEDDNYVQLQGLSKEWRKRYRHAKHQREELETLLKRLEEERRLAQMEQEQLEERSRLELEQEKKALDLQVC</sequence>
<evidence type="ECO:0000256" key="1">
    <source>
        <dbReference type="SAM" id="Coils"/>
    </source>
</evidence>
<accession>A0A8J9W7F5</accession>
<keyword evidence="1" id="KW-0175">Coiled coil</keyword>
<dbReference type="EMBL" id="OV696696">
    <property type="protein sequence ID" value="CAH1239281.1"/>
    <property type="molecule type" value="Genomic_DNA"/>
</dbReference>
<keyword evidence="3" id="KW-1185">Reference proteome</keyword>
<dbReference type="Proteomes" id="UP000838412">
    <property type="component" value="Chromosome 11"/>
</dbReference>
<protein>
    <submittedName>
        <fullName evidence="2">Hypp5789 protein</fullName>
    </submittedName>
</protein>
<dbReference type="AlphaFoldDB" id="A0A8J9W7F5"/>
<organism evidence="2 3">
    <name type="scientific">Branchiostoma lanceolatum</name>
    <name type="common">Common lancelet</name>
    <name type="synonym">Amphioxus lanceolatum</name>
    <dbReference type="NCBI Taxonomy" id="7740"/>
    <lineage>
        <taxon>Eukaryota</taxon>
        <taxon>Metazoa</taxon>
        <taxon>Chordata</taxon>
        <taxon>Cephalochordata</taxon>
        <taxon>Leptocardii</taxon>
        <taxon>Amphioxiformes</taxon>
        <taxon>Branchiostomatidae</taxon>
        <taxon>Branchiostoma</taxon>
    </lineage>
</organism>
<proteinExistence type="predicted"/>
<feature type="coiled-coil region" evidence="1">
    <location>
        <begin position="27"/>
        <end position="77"/>
    </location>
</feature>
<reference evidence="2" key="1">
    <citation type="submission" date="2022-01" db="EMBL/GenBank/DDBJ databases">
        <authorList>
            <person name="Braso-Vives M."/>
        </authorList>
    </citation>
    <scope>NUCLEOTIDE SEQUENCE</scope>
</reference>